<keyword evidence="2" id="KW-0812">Transmembrane</keyword>
<sequence>MVPSLRFLPRGWPLLLLSSLLAVAVSLVLALAAWLAVLASRPAPTAPTPPPPRCPGAYPEAGCPSVPRLLLALRCKAVDRAAYDEHLADLFGAHMDHVREYQELHPSVLVPPEDYIGVLEDHIHGHHHDHNDDLDDEHVHDADDVGHHGVAHRGLGRDLDPRARPRRPSDPAAAGVLILDTVRPLAVRGDCAARGSDVDSTMCSGLQPPRRGRHGRRAPDTTTTMVCYLLVTLLVASAVLAIGEVLRDWWTSMVGKSARRAGRY</sequence>
<keyword evidence="2" id="KW-0472">Membrane</keyword>
<protein>
    <submittedName>
        <fullName evidence="3">Uncharacterized protein</fullName>
    </submittedName>
</protein>
<dbReference type="AlphaFoldDB" id="A0AAV7XNR7"/>
<keyword evidence="2" id="KW-1133">Transmembrane helix</keyword>
<organism evidence="3 4">
    <name type="scientific">Megalurothrips usitatus</name>
    <name type="common">bean blossom thrips</name>
    <dbReference type="NCBI Taxonomy" id="439358"/>
    <lineage>
        <taxon>Eukaryota</taxon>
        <taxon>Metazoa</taxon>
        <taxon>Ecdysozoa</taxon>
        <taxon>Arthropoda</taxon>
        <taxon>Hexapoda</taxon>
        <taxon>Insecta</taxon>
        <taxon>Pterygota</taxon>
        <taxon>Neoptera</taxon>
        <taxon>Paraneoptera</taxon>
        <taxon>Thysanoptera</taxon>
        <taxon>Terebrantia</taxon>
        <taxon>Thripoidea</taxon>
        <taxon>Thripidae</taxon>
        <taxon>Megalurothrips</taxon>
    </lineage>
</organism>
<comment type="caution">
    <text evidence="3">The sequence shown here is derived from an EMBL/GenBank/DDBJ whole genome shotgun (WGS) entry which is preliminary data.</text>
</comment>
<dbReference type="EMBL" id="JAPTSV010000005">
    <property type="protein sequence ID" value="KAJ1527429.1"/>
    <property type="molecule type" value="Genomic_DNA"/>
</dbReference>
<dbReference type="Proteomes" id="UP001075354">
    <property type="component" value="Chromosome 5"/>
</dbReference>
<keyword evidence="4" id="KW-1185">Reference proteome</keyword>
<evidence type="ECO:0000313" key="3">
    <source>
        <dbReference type="EMBL" id="KAJ1527429.1"/>
    </source>
</evidence>
<accession>A0AAV7XNR7</accession>
<evidence type="ECO:0000256" key="2">
    <source>
        <dbReference type="SAM" id="Phobius"/>
    </source>
</evidence>
<feature type="region of interest" description="Disordered" evidence="1">
    <location>
        <begin position="124"/>
        <end position="172"/>
    </location>
</feature>
<feature type="transmembrane region" description="Helical" evidence="2">
    <location>
        <begin position="228"/>
        <end position="250"/>
    </location>
</feature>
<feature type="compositionally biased region" description="Basic and acidic residues" evidence="1">
    <location>
        <begin position="155"/>
        <end position="169"/>
    </location>
</feature>
<feature type="compositionally biased region" description="Basic and acidic residues" evidence="1">
    <location>
        <begin position="137"/>
        <end position="147"/>
    </location>
</feature>
<evidence type="ECO:0000313" key="4">
    <source>
        <dbReference type="Proteomes" id="UP001075354"/>
    </source>
</evidence>
<reference evidence="3" key="1">
    <citation type="submission" date="2022-12" db="EMBL/GenBank/DDBJ databases">
        <title>Chromosome-level genome assembly of the bean flower thrips Megalurothrips usitatus.</title>
        <authorList>
            <person name="Ma L."/>
            <person name="Liu Q."/>
            <person name="Li H."/>
            <person name="Cai W."/>
        </authorList>
    </citation>
    <scope>NUCLEOTIDE SEQUENCE</scope>
    <source>
        <strain evidence="3">Cailab_2022a</strain>
    </source>
</reference>
<name>A0AAV7XNR7_9NEOP</name>
<gene>
    <name evidence="3" type="ORF">ONE63_007411</name>
</gene>
<evidence type="ECO:0000256" key="1">
    <source>
        <dbReference type="SAM" id="MobiDB-lite"/>
    </source>
</evidence>
<proteinExistence type="predicted"/>
<feature type="region of interest" description="Disordered" evidence="1">
    <location>
        <begin position="198"/>
        <end position="218"/>
    </location>
</feature>